<protein>
    <submittedName>
        <fullName evidence="1">Uncharacterized protein</fullName>
    </submittedName>
</protein>
<accession>A0A8S4C216</accession>
<keyword evidence="2" id="KW-1185">Reference proteome</keyword>
<evidence type="ECO:0000313" key="1">
    <source>
        <dbReference type="EMBL" id="CAG7599211.1"/>
    </source>
</evidence>
<dbReference type="EMBL" id="CAJVAF010000342">
    <property type="protein sequence ID" value="CAG7599211.1"/>
    <property type="molecule type" value="Genomic_DNA"/>
</dbReference>
<gene>
    <name evidence="1" type="ORF">MHYMCMPASI_01077</name>
</gene>
<reference evidence="1" key="1">
    <citation type="submission" date="2021-06" db="EMBL/GenBank/DDBJ databases">
        <authorList>
            <person name="Nardi T."/>
            <person name="Nardi T."/>
        </authorList>
    </citation>
    <scope>NUCLEOTIDE SEQUENCE</scope>
</reference>
<dbReference type="AlphaFoldDB" id="A0A8S4C216"/>
<organism evidence="1 2">
    <name type="scientific">Hyalomma marginatum</name>
    <dbReference type="NCBI Taxonomy" id="34627"/>
    <lineage>
        <taxon>Eukaryota</taxon>
        <taxon>Metazoa</taxon>
        <taxon>Ecdysozoa</taxon>
        <taxon>Arthropoda</taxon>
        <taxon>Chelicerata</taxon>
        <taxon>Arachnida</taxon>
        <taxon>Acari</taxon>
        <taxon>Parasitiformes</taxon>
        <taxon>Ixodida</taxon>
        <taxon>Ixodoidea</taxon>
        <taxon>Ixodidae</taxon>
        <taxon>Hyalomminae</taxon>
        <taxon>Hyalomma</taxon>
    </lineage>
</organism>
<proteinExistence type="predicted"/>
<dbReference type="Proteomes" id="UP000837675">
    <property type="component" value="Unassembled WGS sequence"/>
</dbReference>
<comment type="caution">
    <text evidence="1">The sequence shown here is derived from an EMBL/GenBank/DDBJ whole genome shotgun (WGS) entry which is preliminary data.</text>
</comment>
<name>A0A8S4C216_9ACAR</name>
<sequence length="45" mass="4990">MVIGAMNELKIGNTENLENDLSPLISETAKHSLLILPRCKREALI</sequence>
<evidence type="ECO:0000313" key="2">
    <source>
        <dbReference type="Proteomes" id="UP000837675"/>
    </source>
</evidence>